<gene>
    <name evidence="1" type="ORF">SDC9_165820</name>
</gene>
<accession>A0A645FXT6</accession>
<dbReference type="AlphaFoldDB" id="A0A645FXT6"/>
<reference evidence="1" key="1">
    <citation type="submission" date="2019-08" db="EMBL/GenBank/DDBJ databases">
        <authorList>
            <person name="Kucharzyk K."/>
            <person name="Murdoch R.W."/>
            <person name="Higgins S."/>
            <person name="Loffler F."/>
        </authorList>
    </citation>
    <scope>NUCLEOTIDE SEQUENCE</scope>
</reference>
<sequence length="40" mass="4524">MFLVTDLYGTYMNINRKTGTHIFTVHHVLGVTKEAASPFI</sequence>
<protein>
    <submittedName>
        <fullName evidence="1">Uncharacterized protein</fullName>
    </submittedName>
</protein>
<comment type="caution">
    <text evidence="1">The sequence shown here is derived from an EMBL/GenBank/DDBJ whole genome shotgun (WGS) entry which is preliminary data.</text>
</comment>
<organism evidence="1">
    <name type="scientific">bioreactor metagenome</name>
    <dbReference type="NCBI Taxonomy" id="1076179"/>
    <lineage>
        <taxon>unclassified sequences</taxon>
        <taxon>metagenomes</taxon>
        <taxon>ecological metagenomes</taxon>
    </lineage>
</organism>
<name>A0A645FXT6_9ZZZZ</name>
<evidence type="ECO:0000313" key="1">
    <source>
        <dbReference type="EMBL" id="MPN18460.1"/>
    </source>
</evidence>
<dbReference type="EMBL" id="VSSQ01065791">
    <property type="protein sequence ID" value="MPN18460.1"/>
    <property type="molecule type" value="Genomic_DNA"/>
</dbReference>
<proteinExistence type="predicted"/>